<sequence>MPIYEFICEDCQKTFEVLCSLKTDLSTIVCEHCSGRKVAKKVSRFATGGGTKSLDLGGGGHDHGGGSSCGSCSTHSCGTCGH</sequence>
<dbReference type="SMART" id="SM00834">
    <property type="entry name" value="CxxC_CXXC_SSSS"/>
    <property type="match status" value="1"/>
</dbReference>
<organism evidence="3 4">
    <name type="scientific">Candidatus Ozemobacter sibiricus</name>
    <dbReference type="NCBI Taxonomy" id="2268124"/>
    <lineage>
        <taxon>Bacteria</taxon>
        <taxon>Candidatus Ozemobacteria</taxon>
        <taxon>Candidatus Ozemobacterales</taxon>
        <taxon>Candidatus Ozemobacteraceae</taxon>
        <taxon>Candidatus Ozemobacter</taxon>
    </lineage>
</organism>
<feature type="region of interest" description="Disordered" evidence="1">
    <location>
        <begin position="48"/>
        <end position="82"/>
    </location>
</feature>
<dbReference type="InterPro" id="IPR013429">
    <property type="entry name" value="Regulatory_FmdB_Zinc_ribbon"/>
</dbReference>
<feature type="compositionally biased region" description="Low complexity" evidence="1">
    <location>
        <begin position="69"/>
        <end position="82"/>
    </location>
</feature>
<name>A0A367ZM58_9BACT</name>
<dbReference type="EMBL" id="QOQW01000022">
    <property type="protein sequence ID" value="RCK78451.1"/>
    <property type="molecule type" value="Genomic_DNA"/>
</dbReference>
<evidence type="ECO:0000259" key="2">
    <source>
        <dbReference type="SMART" id="SM00834"/>
    </source>
</evidence>
<evidence type="ECO:0000313" key="3">
    <source>
        <dbReference type="EMBL" id="RCK78451.1"/>
    </source>
</evidence>
<comment type="caution">
    <text evidence="3">The sequence shown here is derived from an EMBL/GenBank/DDBJ whole genome shotgun (WGS) entry which is preliminary data.</text>
</comment>
<gene>
    <name evidence="3" type="ORF">OZSIB_1371</name>
</gene>
<evidence type="ECO:0000256" key="1">
    <source>
        <dbReference type="SAM" id="MobiDB-lite"/>
    </source>
</evidence>
<evidence type="ECO:0000313" key="4">
    <source>
        <dbReference type="Proteomes" id="UP000252355"/>
    </source>
</evidence>
<dbReference type="Proteomes" id="UP000252355">
    <property type="component" value="Unassembled WGS sequence"/>
</dbReference>
<reference evidence="3 4" key="1">
    <citation type="submission" date="2018-05" db="EMBL/GenBank/DDBJ databases">
        <title>A metagenomic window into the 2 km-deep terrestrial subsurface aquifer revealed taxonomically and functionally diverse microbial community comprising novel uncultured bacterial lineages.</title>
        <authorList>
            <person name="Kadnikov V.V."/>
            <person name="Mardanov A.V."/>
            <person name="Beletsky A.V."/>
            <person name="Banks D."/>
            <person name="Pimenov N.V."/>
            <person name="Frank Y.A."/>
            <person name="Karnachuk O.V."/>
            <person name="Ravin N.V."/>
        </authorList>
    </citation>
    <scope>NUCLEOTIDE SEQUENCE [LARGE SCALE GENOMIC DNA]</scope>
    <source>
        <strain evidence="3">BY5</strain>
    </source>
</reference>
<dbReference type="AlphaFoldDB" id="A0A367ZM58"/>
<dbReference type="Pfam" id="PF09723">
    <property type="entry name" value="Zn_ribbon_8"/>
    <property type="match status" value="1"/>
</dbReference>
<accession>A0A367ZM58</accession>
<protein>
    <recommendedName>
        <fullName evidence="2">Putative regulatory protein FmdB zinc ribbon domain-containing protein</fullName>
    </recommendedName>
</protein>
<proteinExistence type="predicted"/>
<dbReference type="NCBIfam" id="TIGR02605">
    <property type="entry name" value="CxxC_CxxC_SSSS"/>
    <property type="match status" value="1"/>
</dbReference>
<feature type="compositionally biased region" description="Gly residues" evidence="1">
    <location>
        <begin position="48"/>
        <end position="59"/>
    </location>
</feature>
<feature type="domain" description="Putative regulatory protein FmdB zinc ribbon" evidence="2">
    <location>
        <begin position="1"/>
        <end position="43"/>
    </location>
</feature>